<accession>A0ABZ1ECT6</accession>
<dbReference type="EMBL" id="CP109071">
    <property type="protein sequence ID" value="WSA32650.1"/>
    <property type="molecule type" value="Genomic_DNA"/>
</dbReference>
<protein>
    <submittedName>
        <fullName evidence="2">Uncharacterized protein</fullName>
    </submittedName>
</protein>
<dbReference type="Proteomes" id="UP001334804">
    <property type="component" value="Chromosome"/>
</dbReference>
<organism evidence="2 3">
    <name type="scientific">Micromonospora peucetia</name>
    <dbReference type="NCBI Taxonomy" id="47871"/>
    <lineage>
        <taxon>Bacteria</taxon>
        <taxon>Bacillati</taxon>
        <taxon>Actinomycetota</taxon>
        <taxon>Actinomycetes</taxon>
        <taxon>Micromonosporales</taxon>
        <taxon>Micromonosporaceae</taxon>
        <taxon>Micromonospora</taxon>
    </lineage>
</organism>
<proteinExistence type="predicted"/>
<gene>
    <name evidence="2" type="ORF">OIE14_00730</name>
</gene>
<evidence type="ECO:0000313" key="2">
    <source>
        <dbReference type="EMBL" id="WSA32650.1"/>
    </source>
</evidence>
<sequence>MSAELARLADREVSQVGAGVVQGVYEELTDAERHGRFTNTDSPGPRPDTAMARTRASPPVLSLGKLAGPAKRLIERTLLGTSAYRPLRWSHRT</sequence>
<name>A0ABZ1ECT6_9ACTN</name>
<evidence type="ECO:0000256" key="1">
    <source>
        <dbReference type="SAM" id="MobiDB-lite"/>
    </source>
</evidence>
<keyword evidence="3" id="KW-1185">Reference proteome</keyword>
<evidence type="ECO:0000313" key="3">
    <source>
        <dbReference type="Proteomes" id="UP001334804"/>
    </source>
</evidence>
<reference evidence="2 3" key="1">
    <citation type="submission" date="2022-10" db="EMBL/GenBank/DDBJ databases">
        <title>The complete genomes of actinobacterial strains from the NBC collection.</title>
        <authorList>
            <person name="Joergensen T.S."/>
            <person name="Alvarez Arevalo M."/>
            <person name="Sterndorff E.B."/>
            <person name="Faurdal D."/>
            <person name="Vuksanovic O."/>
            <person name="Mourched A.-S."/>
            <person name="Charusanti P."/>
            <person name="Shaw S."/>
            <person name="Blin K."/>
            <person name="Weber T."/>
        </authorList>
    </citation>
    <scope>NUCLEOTIDE SEQUENCE [LARGE SCALE GENOMIC DNA]</scope>
    <source>
        <strain evidence="2 3">NBC 01809</strain>
    </source>
</reference>
<dbReference type="RefSeq" id="WP_326564235.1">
    <property type="nucleotide sequence ID" value="NZ_CP109071.1"/>
</dbReference>
<feature type="region of interest" description="Disordered" evidence="1">
    <location>
        <begin position="31"/>
        <end position="56"/>
    </location>
</feature>